<accession>A0A919A2I7</accession>
<sequence>MPQLPVRVGLNSATPYLIMWLAGVRNVNLDRHCLESFGASDRHPVNPRAPRQSITLPAENPPLAWYVCALPHPWDWTKNAHLAFEYTEGHQWEGPALVRGLTVTLENARPITGWGEHSIPAWARRRDQWRYRTCRNWQFAWWLRTNRNAPDAPPSTWRPPQDPNGPQQLTFL</sequence>
<organism evidence="2 3">
    <name type="scientific">Streptomyces spiralis</name>
    <dbReference type="NCBI Taxonomy" id="66376"/>
    <lineage>
        <taxon>Bacteria</taxon>
        <taxon>Bacillati</taxon>
        <taxon>Actinomycetota</taxon>
        <taxon>Actinomycetes</taxon>
        <taxon>Kitasatosporales</taxon>
        <taxon>Streptomycetaceae</taxon>
        <taxon>Streptomyces</taxon>
    </lineage>
</organism>
<feature type="region of interest" description="Disordered" evidence="1">
    <location>
        <begin position="150"/>
        <end position="172"/>
    </location>
</feature>
<proteinExistence type="predicted"/>
<gene>
    <name evidence="2" type="ORF">GCM10014715_45680</name>
</gene>
<keyword evidence="3" id="KW-1185">Reference proteome</keyword>
<feature type="compositionally biased region" description="Pro residues" evidence="1">
    <location>
        <begin position="151"/>
        <end position="163"/>
    </location>
</feature>
<reference evidence="2" key="1">
    <citation type="journal article" date="2014" name="Int. J. Syst. Evol. Microbiol.">
        <title>Complete genome sequence of Corynebacterium casei LMG S-19264T (=DSM 44701T), isolated from a smear-ripened cheese.</title>
        <authorList>
            <consortium name="US DOE Joint Genome Institute (JGI-PGF)"/>
            <person name="Walter F."/>
            <person name="Albersmeier A."/>
            <person name="Kalinowski J."/>
            <person name="Ruckert C."/>
        </authorList>
    </citation>
    <scope>NUCLEOTIDE SEQUENCE</scope>
    <source>
        <strain evidence="2">JCM 3302</strain>
    </source>
</reference>
<protein>
    <submittedName>
        <fullName evidence="2">Uncharacterized protein</fullName>
    </submittedName>
</protein>
<name>A0A919A2I7_9ACTN</name>
<dbReference type="Proteomes" id="UP000641386">
    <property type="component" value="Unassembled WGS sequence"/>
</dbReference>
<evidence type="ECO:0000313" key="3">
    <source>
        <dbReference type="Proteomes" id="UP000641386"/>
    </source>
</evidence>
<dbReference type="AlphaFoldDB" id="A0A919A2I7"/>
<dbReference type="RefSeq" id="WP_189903055.1">
    <property type="nucleotide sequence ID" value="NZ_BNBC01000022.1"/>
</dbReference>
<evidence type="ECO:0000313" key="2">
    <source>
        <dbReference type="EMBL" id="GHE84485.1"/>
    </source>
</evidence>
<dbReference type="EMBL" id="BNBC01000022">
    <property type="protein sequence ID" value="GHE84485.1"/>
    <property type="molecule type" value="Genomic_DNA"/>
</dbReference>
<comment type="caution">
    <text evidence="2">The sequence shown here is derived from an EMBL/GenBank/DDBJ whole genome shotgun (WGS) entry which is preliminary data.</text>
</comment>
<reference evidence="2" key="2">
    <citation type="submission" date="2020-09" db="EMBL/GenBank/DDBJ databases">
        <authorList>
            <person name="Sun Q."/>
            <person name="Ohkuma M."/>
        </authorList>
    </citation>
    <scope>NUCLEOTIDE SEQUENCE</scope>
    <source>
        <strain evidence="2">JCM 3302</strain>
    </source>
</reference>
<evidence type="ECO:0000256" key="1">
    <source>
        <dbReference type="SAM" id="MobiDB-lite"/>
    </source>
</evidence>